<sequence>MKTATKKHFIILCFCIFFMASVAAQESVKITYTVEQRVNFDSIKSAEVGGAFMLVNEVISGFEFELLINENGKSIFRKTEPMIEDYSQIELYRLALGFSAGDEIWYTEKENPEKSIYKNDFENGPLLLALKENVTWVISDETKRIGEYKAKKASTTRKIGSFVEQIEVWFTSELSYSIGPLGYNGLPGLILELKRDKVFYKFKKLEKIPISIEPPKASKQMSFDEYYLMLESRVAEIKKRGY</sequence>
<evidence type="ECO:0000313" key="2">
    <source>
        <dbReference type="EMBL" id="SDW27217.1"/>
    </source>
</evidence>
<gene>
    <name evidence="2" type="ORF">SAMN04487892_0950</name>
</gene>
<protein>
    <submittedName>
        <fullName evidence="2">GLPGLI family protein</fullName>
    </submittedName>
</protein>
<reference evidence="3" key="1">
    <citation type="submission" date="2016-10" db="EMBL/GenBank/DDBJ databases">
        <authorList>
            <person name="Varghese N."/>
            <person name="Submissions S."/>
        </authorList>
    </citation>
    <scope>NUCLEOTIDE SEQUENCE [LARGE SCALE GENOMIC DNA]</scope>
    <source>
        <strain evidence="3">DSM 25030</strain>
    </source>
</reference>
<proteinExistence type="predicted"/>
<keyword evidence="3" id="KW-1185">Reference proteome</keyword>
<dbReference type="Pfam" id="PF09697">
    <property type="entry name" value="Porph_ging"/>
    <property type="match status" value="1"/>
</dbReference>
<accession>A0A1H2S6E2</accession>
<dbReference type="Proteomes" id="UP000199592">
    <property type="component" value="Unassembled WGS sequence"/>
</dbReference>
<feature type="signal peptide" evidence="1">
    <location>
        <begin position="1"/>
        <end position="24"/>
    </location>
</feature>
<dbReference type="OrthoDB" id="1429333at2"/>
<dbReference type="AlphaFoldDB" id="A0A1H2S6E2"/>
<name>A0A1H2S6E2_9FLAO</name>
<keyword evidence="1" id="KW-0732">Signal</keyword>
<dbReference type="NCBIfam" id="TIGR01200">
    <property type="entry name" value="GLPGLI"/>
    <property type="match status" value="1"/>
</dbReference>
<evidence type="ECO:0000313" key="3">
    <source>
        <dbReference type="Proteomes" id="UP000199592"/>
    </source>
</evidence>
<dbReference type="STRING" id="1073328.SAMN05216294_2303"/>
<dbReference type="InterPro" id="IPR005901">
    <property type="entry name" value="GLPGLI"/>
</dbReference>
<dbReference type="EMBL" id="FNMY01000001">
    <property type="protein sequence ID" value="SDW27217.1"/>
    <property type="molecule type" value="Genomic_DNA"/>
</dbReference>
<dbReference type="RefSeq" id="WP_090295798.1">
    <property type="nucleotide sequence ID" value="NZ_FNKI01000002.1"/>
</dbReference>
<feature type="chain" id="PRO_5011759389" evidence="1">
    <location>
        <begin position="25"/>
        <end position="242"/>
    </location>
</feature>
<organism evidence="2 3">
    <name type="scientific">Flagellimonas zhangzhouensis</name>
    <dbReference type="NCBI Taxonomy" id="1073328"/>
    <lineage>
        <taxon>Bacteria</taxon>
        <taxon>Pseudomonadati</taxon>
        <taxon>Bacteroidota</taxon>
        <taxon>Flavobacteriia</taxon>
        <taxon>Flavobacteriales</taxon>
        <taxon>Flavobacteriaceae</taxon>
        <taxon>Flagellimonas</taxon>
    </lineage>
</organism>
<evidence type="ECO:0000256" key="1">
    <source>
        <dbReference type="SAM" id="SignalP"/>
    </source>
</evidence>